<gene>
    <name evidence="2" type="ORF">J6I44_18180</name>
</gene>
<organism evidence="2 3">
    <name type="scientific">Fodinibius salsisoli</name>
    <dbReference type="NCBI Taxonomy" id="2820877"/>
    <lineage>
        <taxon>Bacteria</taxon>
        <taxon>Pseudomonadati</taxon>
        <taxon>Balneolota</taxon>
        <taxon>Balneolia</taxon>
        <taxon>Balneolales</taxon>
        <taxon>Balneolaceae</taxon>
        <taxon>Fodinibius</taxon>
    </lineage>
</organism>
<dbReference type="InterPro" id="IPR011322">
    <property type="entry name" value="N-reg_PII-like_a/b"/>
</dbReference>
<feature type="transmembrane region" description="Helical" evidence="1">
    <location>
        <begin position="107"/>
        <end position="123"/>
    </location>
</feature>
<accession>A0ABT3PSG8</accession>
<keyword evidence="1" id="KW-0472">Membrane</keyword>
<proteinExistence type="predicted"/>
<evidence type="ECO:0000256" key="1">
    <source>
        <dbReference type="SAM" id="Phobius"/>
    </source>
</evidence>
<keyword evidence="1" id="KW-1133">Transmembrane helix</keyword>
<name>A0ABT3PSG8_9BACT</name>
<comment type="caution">
    <text evidence="2">The sequence shown here is derived from an EMBL/GenBank/DDBJ whole genome shotgun (WGS) entry which is preliminary data.</text>
</comment>
<sequence>MSSSYKLLKTYEFLHKADLDLMKLKDEGIEAYMADQNTVSLAPYYAQAVGGIKIYVPQNDIEQACTIISNDEVADEQLEELFEGKEFEPARRCPNCSSPNIYREQSILLGLFFLLAFFLPVSMSKESYRCVKCNHQWKPE</sequence>
<dbReference type="Proteomes" id="UP001207918">
    <property type="component" value="Unassembled WGS sequence"/>
</dbReference>
<dbReference type="Gene3D" id="3.30.70.790">
    <property type="entry name" value="UreE, C-terminal domain"/>
    <property type="match status" value="1"/>
</dbReference>
<dbReference type="EMBL" id="JAGGJA010000017">
    <property type="protein sequence ID" value="MCW9708794.1"/>
    <property type="molecule type" value="Genomic_DNA"/>
</dbReference>
<dbReference type="RefSeq" id="WP_265767601.1">
    <property type="nucleotide sequence ID" value="NZ_JAGGJA010000017.1"/>
</dbReference>
<dbReference type="SUPFAM" id="SSF54913">
    <property type="entry name" value="GlnB-like"/>
    <property type="match status" value="1"/>
</dbReference>
<keyword evidence="1" id="KW-0812">Transmembrane</keyword>
<protein>
    <submittedName>
        <fullName evidence="2">DUF2007 domain-containing protein</fullName>
    </submittedName>
</protein>
<evidence type="ECO:0000313" key="3">
    <source>
        <dbReference type="Proteomes" id="UP001207918"/>
    </source>
</evidence>
<evidence type="ECO:0000313" key="2">
    <source>
        <dbReference type="EMBL" id="MCW9708794.1"/>
    </source>
</evidence>
<reference evidence="2 3" key="1">
    <citation type="submission" date="2021-03" db="EMBL/GenBank/DDBJ databases">
        <title>Aliifodinibius sp. nov., a new bacterium isolated from saline soil.</title>
        <authorList>
            <person name="Galisteo C."/>
            <person name="De La Haba R."/>
            <person name="Sanchez-Porro C."/>
            <person name="Ventosa A."/>
        </authorList>
    </citation>
    <scope>NUCLEOTIDE SEQUENCE [LARGE SCALE GENOMIC DNA]</scope>
    <source>
        <strain evidence="2 3">1BSP15-2V2</strain>
    </source>
</reference>
<keyword evidence="3" id="KW-1185">Reference proteome</keyword>